<protein>
    <recommendedName>
        <fullName evidence="4">Peptidase inhibitor family I36</fullName>
    </recommendedName>
</protein>
<sequence>MRRILIALLACIGLTTPVALASAIPASASPHSVQTVACNSGYVCIYKGDIWDGSSNHLKVYNLYYYGTYNVQNLVGEYTVVNCQTGGARVQGWTGYNATGSVAWDIGNNCSTGLWTDLTPTNSVRLYA</sequence>
<keyword evidence="1" id="KW-0732">Signal</keyword>
<accession>A0ABT5FW21</accession>
<evidence type="ECO:0000313" key="3">
    <source>
        <dbReference type="Proteomes" id="UP001221328"/>
    </source>
</evidence>
<gene>
    <name evidence="2" type="ORF">PO587_19445</name>
</gene>
<reference evidence="2 3" key="1">
    <citation type="journal article" date="2015" name="Int. J. Syst. Evol. Microbiol.">
        <title>Streptomyces gilvifuscus sp. nov., an actinomycete that produces antibacterial compounds isolated from soil.</title>
        <authorList>
            <person name="Nguyen T.M."/>
            <person name="Kim J."/>
        </authorList>
    </citation>
    <scope>NUCLEOTIDE SEQUENCE [LARGE SCALE GENOMIC DNA]</scope>
    <source>
        <strain evidence="2 3">T113</strain>
    </source>
</reference>
<keyword evidence="3" id="KW-1185">Reference proteome</keyword>
<feature type="signal peptide" evidence="1">
    <location>
        <begin position="1"/>
        <end position="21"/>
    </location>
</feature>
<dbReference type="EMBL" id="JAQOSK010000007">
    <property type="protein sequence ID" value="MDC2956650.1"/>
    <property type="molecule type" value="Genomic_DNA"/>
</dbReference>
<feature type="chain" id="PRO_5047294911" description="Peptidase inhibitor family I36" evidence="1">
    <location>
        <begin position="22"/>
        <end position="128"/>
    </location>
</feature>
<evidence type="ECO:0000313" key="2">
    <source>
        <dbReference type="EMBL" id="MDC2956650.1"/>
    </source>
</evidence>
<proteinExistence type="predicted"/>
<dbReference type="Proteomes" id="UP001221328">
    <property type="component" value="Unassembled WGS sequence"/>
</dbReference>
<dbReference type="RefSeq" id="WP_272176011.1">
    <property type="nucleotide sequence ID" value="NZ_JAQOSK010000007.1"/>
</dbReference>
<organism evidence="2 3">
    <name type="scientific">Streptomyces gilvifuscus</name>
    <dbReference type="NCBI Taxonomy" id="1550617"/>
    <lineage>
        <taxon>Bacteria</taxon>
        <taxon>Bacillati</taxon>
        <taxon>Actinomycetota</taxon>
        <taxon>Actinomycetes</taxon>
        <taxon>Kitasatosporales</taxon>
        <taxon>Streptomycetaceae</taxon>
        <taxon>Streptomyces</taxon>
    </lineage>
</organism>
<comment type="caution">
    <text evidence="2">The sequence shown here is derived from an EMBL/GenBank/DDBJ whole genome shotgun (WGS) entry which is preliminary data.</text>
</comment>
<evidence type="ECO:0008006" key="4">
    <source>
        <dbReference type="Google" id="ProtNLM"/>
    </source>
</evidence>
<evidence type="ECO:0000256" key="1">
    <source>
        <dbReference type="SAM" id="SignalP"/>
    </source>
</evidence>
<name>A0ABT5FW21_9ACTN</name>